<reference evidence="1 2" key="1">
    <citation type="journal article" date="2019" name="Nat. Ecol. Evol.">
        <title>Megaphylogeny resolves global patterns of mushroom evolution.</title>
        <authorList>
            <person name="Varga T."/>
            <person name="Krizsan K."/>
            <person name="Foldi C."/>
            <person name="Dima B."/>
            <person name="Sanchez-Garcia M."/>
            <person name="Sanchez-Ramirez S."/>
            <person name="Szollosi G.J."/>
            <person name="Szarkandi J.G."/>
            <person name="Papp V."/>
            <person name="Albert L."/>
            <person name="Andreopoulos W."/>
            <person name="Angelini C."/>
            <person name="Antonin V."/>
            <person name="Barry K.W."/>
            <person name="Bougher N.L."/>
            <person name="Buchanan P."/>
            <person name="Buyck B."/>
            <person name="Bense V."/>
            <person name="Catcheside P."/>
            <person name="Chovatia M."/>
            <person name="Cooper J."/>
            <person name="Damon W."/>
            <person name="Desjardin D."/>
            <person name="Finy P."/>
            <person name="Geml J."/>
            <person name="Haridas S."/>
            <person name="Hughes K."/>
            <person name="Justo A."/>
            <person name="Karasinski D."/>
            <person name="Kautmanova I."/>
            <person name="Kiss B."/>
            <person name="Kocsube S."/>
            <person name="Kotiranta H."/>
            <person name="LaButti K.M."/>
            <person name="Lechner B.E."/>
            <person name="Liimatainen K."/>
            <person name="Lipzen A."/>
            <person name="Lukacs Z."/>
            <person name="Mihaltcheva S."/>
            <person name="Morgado L.N."/>
            <person name="Niskanen T."/>
            <person name="Noordeloos M.E."/>
            <person name="Ohm R.A."/>
            <person name="Ortiz-Santana B."/>
            <person name="Ovrebo C."/>
            <person name="Racz N."/>
            <person name="Riley R."/>
            <person name="Savchenko A."/>
            <person name="Shiryaev A."/>
            <person name="Soop K."/>
            <person name="Spirin V."/>
            <person name="Szebenyi C."/>
            <person name="Tomsovsky M."/>
            <person name="Tulloss R.E."/>
            <person name="Uehling J."/>
            <person name="Grigoriev I.V."/>
            <person name="Vagvolgyi C."/>
            <person name="Papp T."/>
            <person name="Martin F.M."/>
            <person name="Miettinen O."/>
            <person name="Hibbett D.S."/>
            <person name="Nagy L.G."/>
        </authorList>
    </citation>
    <scope>NUCLEOTIDE SEQUENCE [LARGE SCALE GENOMIC DNA]</scope>
    <source>
        <strain evidence="1 2">FP101781</strain>
    </source>
</reference>
<feature type="non-terminal residue" evidence="1">
    <location>
        <position position="1"/>
    </location>
</feature>
<accession>A0A4Y7T0H9</accession>
<protein>
    <recommendedName>
        <fullName evidence="3">Reverse transcriptase zinc-binding domain-containing protein</fullName>
    </recommendedName>
</protein>
<name>A0A4Y7T0H9_COPMI</name>
<evidence type="ECO:0000313" key="1">
    <source>
        <dbReference type="EMBL" id="TEB27653.1"/>
    </source>
</evidence>
<organism evidence="1 2">
    <name type="scientific">Coprinellus micaceus</name>
    <name type="common">Glistening ink-cap mushroom</name>
    <name type="synonym">Coprinus micaceus</name>
    <dbReference type="NCBI Taxonomy" id="71717"/>
    <lineage>
        <taxon>Eukaryota</taxon>
        <taxon>Fungi</taxon>
        <taxon>Dikarya</taxon>
        <taxon>Basidiomycota</taxon>
        <taxon>Agaricomycotina</taxon>
        <taxon>Agaricomycetes</taxon>
        <taxon>Agaricomycetidae</taxon>
        <taxon>Agaricales</taxon>
        <taxon>Agaricineae</taxon>
        <taxon>Psathyrellaceae</taxon>
        <taxon>Coprinellus</taxon>
    </lineage>
</organism>
<gene>
    <name evidence="1" type="ORF">FA13DRAFT_1634343</name>
</gene>
<dbReference type="AlphaFoldDB" id="A0A4Y7T0H9"/>
<dbReference type="EMBL" id="QPFP01000038">
    <property type="protein sequence ID" value="TEB27653.1"/>
    <property type="molecule type" value="Genomic_DNA"/>
</dbReference>
<proteinExistence type="predicted"/>
<keyword evidence="2" id="KW-1185">Reference proteome</keyword>
<comment type="caution">
    <text evidence="1">The sequence shown here is derived from an EMBL/GenBank/DDBJ whole genome shotgun (WGS) entry which is preliminary data.</text>
</comment>
<evidence type="ECO:0008006" key="3">
    <source>
        <dbReference type="Google" id="ProtNLM"/>
    </source>
</evidence>
<sequence length="58" mass="6762">VRKSTRQAYKIGKCWSDFCVERALCGRCDVEETTAHILTECRISGQQLIWELTRKAWS</sequence>
<dbReference type="OrthoDB" id="3253907at2759"/>
<evidence type="ECO:0000313" key="2">
    <source>
        <dbReference type="Proteomes" id="UP000298030"/>
    </source>
</evidence>
<dbReference type="Proteomes" id="UP000298030">
    <property type="component" value="Unassembled WGS sequence"/>
</dbReference>